<evidence type="ECO:0000256" key="2">
    <source>
        <dbReference type="ARBA" id="ARBA00022771"/>
    </source>
</evidence>
<dbReference type="SUPFAM" id="SSF57850">
    <property type="entry name" value="RING/U-box"/>
    <property type="match status" value="1"/>
</dbReference>
<dbReference type="InterPro" id="IPR017907">
    <property type="entry name" value="Znf_RING_CS"/>
</dbReference>
<reference evidence="5 6" key="1">
    <citation type="submission" date="2018-06" db="EMBL/GenBank/DDBJ databases">
        <title>Sphaerisporangium craniellae sp. nov., isolated from a marine sponge in the South China Sea.</title>
        <authorList>
            <person name="Li L."/>
        </authorList>
    </citation>
    <scope>NUCLEOTIDE SEQUENCE [LARGE SCALE GENOMIC DNA]</scope>
    <source>
        <strain evidence="5 6">LHW63015</strain>
    </source>
</reference>
<dbReference type="AlphaFoldDB" id="A0A366LUQ9"/>
<keyword evidence="2" id="KW-0863">Zinc-finger</keyword>
<feature type="transmembrane region" description="Helical" evidence="4">
    <location>
        <begin position="37"/>
        <end position="57"/>
    </location>
</feature>
<dbReference type="RefSeq" id="WP_113983482.1">
    <property type="nucleotide sequence ID" value="NZ_QMEY01000013.1"/>
</dbReference>
<sequence>MSCDHLICARCAGPVAEGRCPQCRAIRDELHGRGPGGIPPALIVAALIALLVVSLGLRELVLG</sequence>
<keyword evidence="4" id="KW-1133">Transmembrane helix</keyword>
<dbReference type="PROSITE" id="PS00518">
    <property type="entry name" value="ZF_RING_1"/>
    <property type="match status" value="1"/>
</dbReference>
<keyword evidence="1" id="KW-0479">Metal-binding</keyword>
<keyword evidence="3" id="KW-0862">Zinc</keyword>
<evidence type="ECO:0000313" key="5">
    <source>
        <dbReference type="EMBL" id="RBQ17034.1"/>
    </source>
</evidence>
<evidence type="ECO:0000256" key="4">
    <source>
        <dbReference type="SAM" id="Phobius"/>
    </source>
</evidence>
<name>A0A366LUQ9_9ACTN</name>
<evidence type="ECO:0000256" key="3">
    <source>
        <dbReference type="ARBA" id="ARBA00022833"/>
    </source>
</evidence>
<dbReference type="Proteomes" id="UP000253303">
    <property type="component" value="Unassembled WGS sequence"/>
</dbReference>
<accession>A0A366LUQ9</accession>
<keyword evidence="4" id="KW-0472">Membrane</keyword>
<evidence type="ECO:0000313" key="6">
    <source>
        <dbReference type="Proteomes" id="UP000253303"/>
    </source>
</evidence>
<keyword evidence="4" id="KW-0812">Transmembrane</keyword>
<dbReference type="GO" id="GO:0008270">
    <property type="term" value="F:zinc ion binding"/>
    <property type="evidence" value="ECO:0007669"/>
    <property type="project" value="UniProtKB-KW"/>
</dbReference>
<proteinExistence type="predicted"/>
<dbReference type="OrthoDB" id="4351019at2"/>
<organism evidence="5 6">
    <name type="scientific">Spongiactinospora rosea</name>
    <dbReference type="NCBI Taxonomy" id="2248750"/>
    <lineage>
        <taxon>Bacteria</taxon>
        <taxon>Bacillati</taxon>
        <taxon>Actinomycetota</taxon>
        <taxon>Actinomycetes</taxon>
        <taxon>Streptosporangiales</taxon>
        <taxon>Streptosporangiaceae</taxon>
        <taxon>Spongiactinospora</taxon>
    </lineage>
</organism>
<keyword evidence="6" id="KW-1185">Reference proteome</keyword>
<gene>
    <name evidence="5" type="ORF">DP939_26455</name>
</gene>
<protein>
    <recommendedName>
        <fullName evidence="7">RING-type domain-containing protein</fullName>
    </recommendedName>
</protein>
<comment type="caution">
    <text evidence="5">The sequence shown here is derived from an EMBL/GenBank/DDBJ whole genome shotgun (WGS) entry which is preliminary data.</text>
</comment>
<dbReference type="EMBL" id="QMEY01000013">
    <property type="protein sequence ID" value="RBQ17034.1"/>
    <property type="molecule type" value="Genomic_DNA"/>
</dbReference>
<evidence type="ECO:0000256" key="1">
    <source>
        <dbReference type="ARBA" id="ARBA00022723"/>
    </source>
</evidence>
<evidence type="ECO:0008006" key="7">
    <source>
        <dbReference type="Google" id="ProtNLM"/>
    </source>
</evidence>